<reference evidence="2 3" key="1">
    <citation type="submission" date="2017-06" db="EMBL/GenBank/DDBJ databases">
        <title>Cmopartive genomic analysis of Ambrosia Fusariam Clade fungi.</title>
        <authorList>
            <person name="Stajich J.E."/>
            <person name="Carrillo J."/>
            <person name="Kijimoto T."/>
            <person name="Eskalen A."/>
            <person name="O'Donnell K."/>
            <person name="Kasson M."/>
        </authorList>
    </citation>
    <scope>NUCLEOTIDE SEQUENCE [LARGE SCALE GENOMIC DNA]</scope>
    <source>
        <strain evidence="2 3">NRRL 20438</strain>
    </source>
</reference>
<dbReference type="EMBL" id="NIZV01000808">
    <property type="protein sequence ID" value="RSL80674.1"/>
    <property type="molecule type" value="Genomic_DNA"/>
</dbReference>
<evidence type="ECO:0000313" key="2">
    <source>
        <dbReference type="EMBL" id="RSL80674.1"/>
    </source>
</evidence>
<organism evidence="2 3">
    <name type="scientific">Fusarium ambrosium</name>
    <dbReference type="NCBI Taxonomy" id="131363"/>
    <lineage>
        <taxon>Eukaryota</taxon>
        <taxon>Fungi</taxon>
        <taxon>Dikarya</taxon>
        <taxon>Ascomycota</taxon>
        <taxon>Pezizomycotina</taxon>
        <taxon>Sordariomycetes</taxon>
        <taxon>Hypocreomycetidae</taxon>
        <taxon>Hypocreales</taxon>
        <taxon>Nectriaceae</taxon>
        <taxon>Fusarium</taxon>
        <taxon>Fusarium solani species complex</taxon>
    </lineage>
</organism>
<dbReference type="Proteomes" id="UP000288429">
    <property type="component" value="Unassembled WGS sequence"/>
</dbReference>
<dbReference type="InterPro" id="IPR012942">
    <property type="entry name" value="SRR1-like"/>
</dbReference>
<evidence type="ECO:0000259" key="1">
    <source>
        <dbReference type="Pfam" id="PF07985"/>
    </source>
</evidence>
<feature type="domain" description="SRR1-like" evidence="1">
    <location>
        <begin position="158"/>
        <end position="301"/>
    </location>
</feature>
<evidence type="ECO:0000313" key="3">
    <source>
        <dbReference type="Proteomes" id="UP000288429"/>
    </source>
</evidence>
<name>A0A428RT05_9HYPO</name>
<dbReference type="PANTHER" id="PTHR42080:SF1">
    <property type="entry name" value="SRR1-LIKE DOMAIN-CONTAINING PROTEIN"/>
    <property type="match status" value="1"/>
</dbReference>
<gene>
    <name evidence="2" type="ORF">CDV31_017103</name>
</gene>
<accession>A0A428RT05</accession>
<feature type="non-terminal residue" evidence="2">
    <location>
        <position position="327"/>
    </location>
</feature>
<protein>
    <recommendedName>
        <fullName evidence="1">SRR1-like domain-containing protein</fullName>
    </recommendedName>
</protein>
<dbReference type="PANTHER" id="PTHR42080">
    <property type="entry name" value="SRR1 DOMAIN-CONTAINING PROTEIN"/>
    <property type="match status" value="1"/>
</dbReference>
<dbReference type="AlphaFoldDB" id="A0A428RT05"/>
<keyword evidence="3" id="KW-1185">Reference proteome</keyword>
<sequence>MSISKSAEREPLDYGCSDWRASSQRSANAYRLGLKLWTKSDLHGIEQQLSDSTNREFFIVHSIHGDEVRIKNPTFGETCSIWRPFVKFQEYWRLVKAQPDGPPGTYHCSYLVDWTNQSARDFRFTINEPFVVFEENRRSWLESRSYDVLKTWLAGFLSTKKATKVVCFGLGDICREPPEWFKRQEHQNDAELSDTELMRNFVRPSMVQHLIALTIAEMCGEIGGNKVQLLTQDPDYSEQTKEVLAKSGFSIVGQFGAGGFAEIDDDTVVFSAFVEAPLKQIIADIARPVLVITTDRDTFNDFEKPWADAESPRTREMWQDYKVDKFQ</sequence>
<comment type="caution">
    <text evidence="2">The sequence shown here is derived from an EMBL/GenBank/DDBJ whole genome shotgun (WGS) entry which is preliminary data.</text>
</comment>
<proteinExistence type="predicted"/>
<dbReference type="Pfam" id="PF07985">
    <property type="entry name" value="SRR1"/>
    <property type="match status" value="1"/>
</dbReference>